<dbReference type="PANTHER" id="PTHR43441">
    <property type="entry name" value="RIBOSOMAL-PROTEIN-SERINE ACETYLTRANSFERASE"/>
    <property type="match status" value="1"/>
</dbReference>
<dbReference type="PROSITE" id="PS51186">
    <property type="entry name" value="GNAT"/>
    <property type="match status" value="1"/>
</dbReference>
<dbReference type="EMBL" id="JAAFYZ010000224">
    <property type="protein sequence ID" value="MBS2552990.1"/>
    <property type="molecule type" value="Genomic_DNA"/>
</dbReference>
<dbReference type="InterPro" id="IPR000182">
    <property type="entry name" value="GNAT_dom"/>
</dbReference>
<dbReference type="PANTHER" id="PTHR43441:SF11">
    <property type="entry name" value="RIBOSOMAL-PROTEIN-SERINE ACETYLTRANSFERASE"/>
    <property type="match status" value="1"/>
</dbReference>
<protein>
    <submittedName>
        <fullName evidence="3">GNAT family N-acetyltransferase</fullName>
    </submittedName>
</protein>
<dbReference type="InterPro" id="IPR016181">
    <property type="entry name" value="Acyl_CoA_acyltransferase"/>
</dbReference>
<keyword evidence="4" id="KW-1185">Reference proteome</keyword>
<evidence type="ECO:0000256" key="1">
    <source>
        <dbReference type="SAM" id="MobiDB-lite"/>
    </source>
</evidence>
<feature type="region of interest" description="Disordered" evidence="1">
    <location>
        <begin position="212"/>
        <end position="280"/>
    </location>
</feature>
<organism evidence="3 4">
    <name type="scientific">Catenulispora pinistramenti</name>
    <dbReference type="NCBI Taxonomy" id="2705254"/>
    <lineage>
        <taxon>Bacteria</taxon>
        <taxon>Bacillati</taxon>
        <taxon>Actinomycetota</taxon>
        <taxon>Actinomycetes</taxon>
        <taxon>Catenulisporales</taxon>
        <taxon>Catenulisporaceae</taxon>
        <taxon>Catenulispora</taxon>
    </lineage>
</organism>
<name>A0ABS5L4F8_9ACTN</name>
<dbReference type="Proteomes" id="UP000730482">
    <property type="component" value="Unassembled WGS sequence"/>
</dbReference>
<reference evidence="3 4" key="1">
    <citation type="submission" date="2020-02" db="EMBL/GenBank/DDBJ databases">
        <title>Acidophilic actinobacteria isolated from forest soil.</title>
        <authorList>
            <person name="Golinska P."/>
        </authorList>
    </citation>
    <scope>NUCLEOTIDE SEQUENCE [LARGE SCALE GENOMIC DNA]</scope>
    <source>
        <strain evidence="3 4">NL8</strain>
    </source>
</reference>
<gene>
    <name evidence="3" type="ORF">KGQ19_39670</name>
</gene>
<comment type="caution">
    <text evidence="3">The sequence shown here is derived from an EMBL/GenBank/DDBJ whole genome shotgun (WGS) entry which is preliminary data.</text>
</comment>
<feature type="domain" description="N-acetyltransferase" evidence="2">
    <location>
        <begin position="14"/>
        <end position="164"/>
    </location>
</feature>
<evidence type="ECO:0000313" key="4">
    <source>
        <dbReference type="Proteomes" id="UP000730482"/>
    </source>
</evidence>
<sequence length="303" mass="32500">MPSPLHEYPRGPRLSLREFRPDDLLAWQRIGGDPRVAAHTPWPALSTPDTAGAWLSESARMAQLQPRRSFYLAIEQYDTLIGSATLDILSFPHRQGEIGVYLRPDRWAEGLGTETARLLLELAFSRLELHRVQTTVDPRNTPGMRVAEHVKMRPEGVLLDRFLVGGQWQDRAMYAITMPEWRGGRGGAHAAVGAQPAAAEADAAGGDGAGGAGNAGGGAETGGADGAGGMSFGGGPEEPLLGVPMPPPQAEEPLVGETVSEAEARYAETPESDKATEVNEPQMLTAQIVREQIEVVHILPREP</sequence>
<accession>A0ABS5L4F8</accession>
<feature type="compositionally biased region" description="Basic and acidic residues" evidence="1">
    <location>
        <begin position="262"/>
        <end position="277"/>
    </location>
</feature>
<evidence type="ECO:0000259" key="2">
    <source>
        <dbReference type="PROSITE" id="PS51186"/>
    </source>
</evidence>
<evidence type="ECO:0000313" key="3">
    <source>
        <dbReference type="EMBL" id="MBS2552990.1"/>
    </source>
</evidence>
<dbReference type="Gene3D" id="3.40.630.30">
    <property type="match status" value="1"/>
</dbReference>
<dbReference type="SUPFAM" id="SSF55729">
    <property type="entry name" value="Acyl-CoA N-acyltransferases (Nat)"/>
    <property type="match status" value="1"/>
</dbReference>
<dbReference type="RefSeq" id="WP_212019103.1">
    <property type="nucleotide sequence ID" value="NZ_JAAFYZ010000224.1"/>
</dbReference>
<dbReference type="InterPro" id="IPR051908">
    <property type="entry name" value="Ribosomal_N-acetyltransferase"/>
</dbReference>
<proteinExistence type="predicted"/>
<dbReference type="Pfam" id="PF13302">
    <property type="entry name" value="Acetyltransf_3"/>
    <property type="match status" value="1"/>
</dbReference>
<feature type="compositionally biased region" description="Gly residues" evidence="1">
    <location>
        <begin position="212"/>
        <end position="236"/>
    </location>
</feature>